<evidence type="ECO:0000313" key="3">
    <source>
        <dbReference type="EMBL" id="CAD9514294.1"/>
    </source>
</evidence>
<evidence type="ECO:0000256" key="1">
    <source>
        <dbReference type="SAM" id="MobiDB-lite"/>
    </source>
</evidence>
<reference evidence="3" key="1">
    <citation type="submission" date="2021-01" db="EMBL/GenBank/DDBJ databases">
        <authorList>
            <person name="Corre E."/>
            <person name="Pelletier E."/>
            <person name="Niang G."/>
            <person name="Scheremetjew M."/>
            <person name="Finn R."/>
            <person name="Kale V."/>
            <person name="Holt S."/>
            <person name="Cochrane G."/>
            <person name="Meng A."/>
            <person name="Brown T."/>
            <person name="Cohen L."/>
        </authorList>
    </citation>
    <scope>NUCLEOTIDE SEQUENCE</scope>
    <source>
        <strain evidence="3">CCMP826</strain>
    </source>
</reference>
<dbReference type="EMBL" id="HBGV01017759">
    <property type="protein sequence ID" value="CAD9514294.1"/>
    <property type="molecule type" value="Transcribed_RNA"/>
</dbReference>
<evidence type="ECO:0000256" key="2">
    <source>
        <dbReference type="SAM" id="SignalP"/>
    </source>
</evidence>
<name>A0A7S2N1L8_9STRA</name>
<feature type="region of interest" description="Disordered" evidence="1">
    <location>
        <begin position="112"/>
        <end position="160"/>
    </location>
</feature>
<organism evidence="3">
    <name type="scientific">Helicotheca tamesis</name>
    <dbReference type="NCBI Taxonomy" id="374047"/>
    <lineage>
        <taxon>Eukaryota</taxon>
        <taxon>Sar</taxon>
        <taxon>Stramenopiles</taxon>
        <taxon>Ochrophyta</taxon>
        <taxon>Bacillariophyta</taxon>
        <taxon>Mediophyceae</taxon>
        <taxon>Lithodesmiophycidae</taxon>
        <taxon>Lithodesmiales</taxon>
        <taxon>Lithodesmiaceae</taxon>
        <taxon>Helicotheca</taxon>
    </lineage>
</organism>
<feature type="chain" id="PRO_5030688702" description="ATPase family AAA domain-containing protein" evidence="2">
    <location>
        <begin position="22"/>
        <end position="160"/>
    </location>
</feature>
<protein>
    <recommendedName>
        <fullName evidence="4">ATPase family AAA domain-containing protein</fullName>
    </recommendedName>
</protein>
<keyword evidence="2" id="KW-0732">Signal</keyword>
<gene>
    <name evidence="3" type="ORF">HTAM1171_LOCUS10954</name>
</gene>
<evidence type="ECO:0008006" key="4">
    <source>
        <dbReference type="Google" id="ProtNLM"/>
    </source>
</evidence>
<proteinExistence type="predicted"/>
<feature type="signal peptide" evidence="2">
    <location>
        <begin position="1"/>
        <end position="21"/>
    </location>
</feature>
<sequence length="160" mass="17810">MRKMKVAAGLIAVVVLEGSSAFCPQQQSAKNGMRHAGLFAKKSTESRRDILSSFAFGAGWAVLSQAAIADEKLDFSLPSYDSAMKSKSVGFGDGTEAFLSGDTSKFEKQRQLEAMQKAEEARKQRLQQKKELDKLKEEELKERNKEKAAERARRMKGIFD</sequence>
<accession>A0A7S2N1L8</accession>
<dbReference type="AlphaFoldDB" id="A0A7S2N1L8"/>